<keyword evidence="3" id="KW-1185">Reference proteome</keyword>
<name>A0ABX0X7U0_9BACT</name>
<organism evidence="2 3">
    <name type="scientific">Neolewinella antarctica</name>
    <dbReference type="NCBI Taxonomy" id="442734"/>
    <lineage>
        <taxon>Bacteria</taxon>
        <taxon>Pseudomonadati</taxon>
        <taxon>Bacteroidota</taxon>
        <taxon>Saprospiria</taxon>
        <taxon>Saprospirales</taxon>
        <taxon>Lewinellaceae</taxon>
        <taxon>Neolewinella</taxon>
    </lineage>
</organism>
<dbReference type="RefSeq" id="WP_168036033.1">
    <property type="nucleotide sequence ID" value="NZ_JAATJH010000001.1"/>
</dbReference>
<dbReference type="InterPro" id="IPR002110">
    <property type="entry name" value="Ankyrin_rpt"/>
</dbReference>
<gene>
    <name evidence="2" type="ORF">GGR27_000752</name>
</gene>
<evidence type="ECO:0000256" key="1">
    <source>
        <dbReference type="PROSITE-ProRule" id="PRU00023"/>
    </source>
</evidence>
<comment type="caution">
    <text evidence="2">The sequence shown here is derived from an EMBL/GenBank/DDBJ whole genome shotgun (WGS) entry which is preliminary data.</text>
</comment>
<dbReference type="PROSITE" id="PS50088">
    <property type="entry name" value="ANK_REPEAT"/>
    <property type="match status" value="1"/>
</dbReference>
<dbReference type="Pfam" id="PF00023">
    <property type="entry name" value="Ank"/>
    <property type="match status" value="1"/>
</dbReference>
<evidence type="ECO:0000313" key="2">
    <source>
        <dbReference type="EMBL" id="NJC25271.1"/>
    </source>
</evidence>
<dbReference type="InterPro" id="IPR036770">
    <property type="entry name" value="Ankyrin_rpt-contain_sf"/>
</dbReference>
<dbReference type="SMART" id="SM00248">
    <property type="entry name" value="ANK"/>
    <property type="match status" value="3"/>
</dbReference>
<evidence type="ECO:0000313" key="3">
    <source>
        <dbReference type="Proteomes" id="UP000770785"/>
    </source>
</evidence>
<sequence>MLKYPCFLFVALLFQCAEPTPDEVLVLPEITEPDPTAKVDEIAGYDVSHLDVYGPTHRGLPPQKMGKSHVLFLAAAGCDTALMRQTLADGANPDIAFDTSTPLVEALYCADGSVAAYELLKAAGADGTIPQLSNVNGYQPLLHYAVKTGNLPLIERLLADGADAEERDEIPNLGCKPIHAARDSATLTFFLSRGVTLDENCNFNRTLLHNAVLDQAYDFVEYLLRKDLVDEDFQDNDGDTAYDYAVIYQDQRMMDLLEVYLLN</sequence>
<dbReference type="Proteomes" id="UP000770785">
    <property type="component" value="Unassembled WGS sequence"/>
</dbReference>
<dbReference type="EMBL" id="JAATJH010000001">
    <property type="protein sequence ID" value="NJC25271.1"/>
    <property type="molecule type" value="Genomic_DNA"/>
</dbReference>
<accession>A0ABX0X7U0</accession>
<protein>
    <submittedName>
        <fullName evidence="2">Ankyrin repeat protein</fullName>
    </submittedName>
</protein>
<dbReference type="InterPro" id="IPR051616">
    <property type="entry name" value="Cul2-RING_E3_ligase_SR"/>
</dbReference>
<dbReference type="SUPFAM" id="SSF48403">
    <property type="entry name" value="Ankyrin repeat"/>
    <property type="match status" value="1"/>
</dbReference>
<dbReference type="PANTHER" id="PTHR46224:SF64">
    <property type="entry name" value="IQ MOTIF AND ANKYRIN REPEAT DOMAIN-CONTAINING PROTEIN 1"/>
    <property type="match status" value="1"/>
</dbReference>
<feature type="repeat" description="ANK" evidence="1">
    <location>
        <begin position="142"/>
        <end position="169"/>
    </location>
</feature>
<reference evidence="2 3" key="1">
    <citation type="submission" date="2020-03" db="EMBL/GenBank/DDBJ databases">
        <title>Genomic Encyclopedia of Type Strains, Phase IV (KMG-IV): sequencing the most valuable type-strain genomes for metagenomic binning, comparative biology and taxonomic classification.</title>
        <authorList>
            <person name="Goeker M."/>
        </authorList>
    </citation>
    <scope>NUCLEOTIDE SEQUENCE [LARGE SCALE GENOMIC DNA]</scope>
    <source>
        <strain evidence="2 3">DSM 105096</strain>
    </source>
</reference>
<dbReference type="PROSITE" id="PS50297">
    <property type="entry name" value="ANK_REP_REGION"/>
    <property type="match status" value="1"/>
</dbReference>
<keyword evidence="1" id="KW-0040">ANK repeat</keyword>
<proteinExistence type="predicted"/>
<dbReference type="Gene3D" id="1.25.40.20">
    <property type="entry name" value="Ankyrin repeat-containing domain"/>
    <property type="match status" value="1"/>
</dbReference>
<dbReference type="Pfam" id="PF13857">
    <property type="entry name" value="Ank_5"/>
    <property type="match status" value="1"/>
</dbReference>
<dbReference type="PANTHER" id="PTHR46224">
    <property type="entry name" value="ANKYRIN REPEAT FAMILY PROTEIN"/>
    <property type="match status" value="1"/>
</dbReference>